<proteinExistence type="predicted"/>
<organism evidence="1 2">
    <name type="scientific">Pangasius djambal</name>
    <dbReference type="NCBI Taxonomy" id="1691987"/>
    <lineage>
        <taxon>Eukaryota</taxon>
        <taxon>Metazoa</taxon>
        <taxon>Chordata</taxon>
        <taxon>Craniata</taxon>
        <taxon>Vertebrata</taxon>
        <taxon>Euteleostomi</taxon>
        <taxon>Actinopterygii</taxon>
        <taxon>Neopterygii</taxon>
        <taxon>Teleostei</taxon>
        <taxon>Ostariophysi</taxon>
        <taxon>Siluriformes</taxon>
        <taxon>Pangasiidae</taxon>
        <taxon>Pangasius</taxon>
    </lineage>
</organism>
<evidence type="ECO:0000313" key="2">
    <source>
        <dbReference type="Proteomes" id="UP000830395"/>
    </source>
</evidence>
<reference evidence="1" key="1">
    <citation type="submission" date="2020-02" db="EMBL/GenBank/DDBJ databases">
        <title>Genome sequencing of the panga catfish, Pangasius djambal.</title>
        <authorList>
            <person name="Wen M."/>
            <person name="Zahm M."/>
            <person name="Roques C."/>
            <person name="Cabau C."/>
            <person name="Klopp C."/>
            <person name="Donnadieu C."/>
            <person name="Jouanno E."/>
            <person name="Avarre J.-C."/>
            <person name="Campet M."/>
            <person name="Ha T."/>
            <person name="Dugue R."/>
            <person name="Lampietro C."/>
            <person name="Louis A."/>
            <person name="Herpin A."/>
            <person name="Echchiki A."/>
            <person name="Berthelot C."/>
            <person name="Parey E."/>
            <person name="Roest-Crollius H."/>
            <person name="Braasch I."/>
            <person name="Postlethwait J.H."/>
            <person name="Bobe J."/>
            <person name="Montfort J."/>
            <person name="Bouchez O."/>
            <person name="Begum T."/>
            <person name="Schartl M."/>
            <person name="Gustiano R."/>
            <person name="Guiguen Y."/>
        </authorList>
    </citation>
    <scope>NUCLEOTIDE SEQUENCE</scope>
    <source>
        <strain evidence="1">Pdj_M5554</strain>
    </source>
</reference>
<evidence type="ECO:0000313" key="1">
    <source>
        <dbReference type="EMBL" id="MCJ8744383.1"/>
    </source>
</evidence>
<comment type="caution">
    <text evidence="1">The sequence shown here is derived from an EMBL/GenBank/DDBJ whole genome shotgun (WGS) entry which is preliminary data.</text>
</comment>
<dbReference type="EMBL" id="CM040994">
    <property type="protein sequence ID" value="MCJ8744383.1"/>
    <property type="molecule type" value="Genomic_DNA"/>
</dbReference>
<protein>
    <submittedName>
        <fullName evidence="1">Uncharacterized protein</fullName>
    </submittedName>
</protein>
<dbReference type="Proteomes" id="UP000830395">
    <property type="component" value="Chromosome 20"/>
</dbReference>
<gene>
    <name evidence="1" type="ORF">PDJAM_G00118040</name>
</gene>
<accession>A0ACC5Z9W7</accession>
<keyword evidence="2" id="KW-1185">Reference proteome</keyword>
<name>A0ACC5Z9W7_9TELE</name>
<sequence>MQEGDIPLCPVTGEDVFARSPCPKGVMPVYDSHFRVESFITRNALRVIINIDFFFYQQREERAPPPRMRASVMVFFKSNCQAQQT</sequence>